<dbReference type="Proteomes" id="UP000269945">
    <property type="component" value="Unassembled WGS sequence"/>
</dbReference>
<organism evidence="1 2">
    <name type="scientific">Gulo gulo</name>
    <name type="common">Wolverine</name>
    <name type="synonym">Gluton</name>
    <dbReference type="NCBI Taxonomy" id="48420"/>
    <lineage>
        <taxon>Eukaryota</taxon>
        <taxon>Metazoa</taxon>
        <taxon>Chordata</taxon>
        <taxon>Craniata</taxon>
        <taxon>Vertebrata</taxon>
        <taxon>Euteleostomi</taxon>
        <taxon>Mammalia</taxon>
        <taxon>Eutheria</taxon>
        <taxon>Laurasiatheria</taxon>
        <taxon>Carnivora</taxon>
        <taxon>Caniformia</taxon>
        <taxon>Musteloidea</taxon>
        <taxon>Mustelidae</taxon>
        <taxon>Guloninae</taxon>
        <taxon>Gulo</taxon>
    </lineage>
</organism>
<dbReference type="EMBL" id="CYRY02036028">
    <property type="protein sequence ID" value="VCX15812.1"/>
    <property type="molecule type" value="Genomic_DNA"/>
</dbReference>
<gene>
    <name evidence="1" type="ORF">BN2614_LOCUS11</name>
</gene>
<protein>
    <submittedName>
        <fullName evidence="1">Uncharacterized protein</fullName>
    </submittedName>
</protein>
<name>A0A9X9M1B1_GULGU</name>
<comment type="caution">
    <text evidence="1">The sequence shown here is derived from an EMBL/GenBank/DDBJ whole genome shotgun (WGS) entry which is preliminary data.</text>
</comment>
<sequence length="49" mass="5501">MGRQWPEAQELESKDKRNQGLRLLPLPLLPLSPQASVLCPSGHGLHCWL</sequence>
<dbReference type="AlphaFoldDB" id="A0A9X9M1B1"/>
<keyword evidence="2" id="KW-1185">Reference proteome</keyword>
<feature type="non-terminal residue" evidence="1">
    <location>
        <position position="49"/>
    </location>
</feature>
<evidence type="ECO:0000313" key="2">
    <source>
        <dbReference type="Proteomes" id="UP000269945"/>
    </source>
</evidence>
<reference evidence="1 2" key="1">
    <citation type="submission" date="2018-10" db="EMBL/GenBank/DDBJ databases">
        <authorList>
            <person name="Ekblom R."/>
            <person name="Jareborg N."/>
        </authorList>
    </citation>
    <scope>NUCLEOTIDE SEQUENCE [LARGE SCALE GENOMIC DNA]</scope>
    <source>
        <tissue evidence="1">Muscle</tissue>
    </source>
</reference>
<proteinExistence type="predicted"/>
<accession>A0A9X9M1B1</accession>
<evidence type="ECO:0000313" key="1">
    <source>
        <dbReference type="EMBL" id="VCX15812.1"/>
    </source>
</evidence>